<protein>
    <submittedName>
        <fullName evidence="4">Ubiquitin-conjugating enzyme E2 variant 1</fullName>
    </submittedName>
</protein>
<reference evidence="4" key="1">
    <citation type="submission" date="2025-08" db="UniProtKB">
        <authorList>
            <consortium name="Ensembl"/>
        </authorList>
    </citation>
    <scope>IDENTIFICATION</scope>
</reference>
<dbReference type="STRING" id="8153.ENSHBUP00000023155"/>
<sequence>MSMLFKVRSKIITLITITIITTIIIIIIHFNYFSGGHAQAIFNICTRFRKAVTKMAVAGQGVKVPRSFRLLEELEEGQKGVGDGTVSWGLADDDDMMLTHWNGMIIGPAKTVYEGRIYSLKIDCGSKYPEHPPHVRFVNKINLTGVNSSNGLVDLKAVSSLSRWKNSYNIRAVLQELRQHMMMKENNRLSQPPEGQVYNN</sequence>
<evidence type="ECO:0000259" key="3">
    <source>
        <dbReference type="PROSITE" id="PS50127"/>
    </source>
</evidence>
<dbReference type="Pfam" id="PF00179">
    <property type="entry name" value="UQ_con"/>
    <property type="match status" value="1"/>
</dbReference>
<dbReference type="GeneTree" id="ENSGT00740000115534"/>
<proteinExistence type="predicted"/>
<dbReference type="AlphaFoldDB" id="A0A3Q2WDR1"/>
<keyword evidence="2" id="KW-0472">Membrane</keyword>
<evidence type="ECO:0000313" key="4">
    <source>
        <dbReference type="Ensembl" id="ENSHBUP00000023155.1"/>
    </source>
</evidence>
<evidence type="ECO:0000256" key="1">
    <source>
        <dbReference type="ARBA" id="ARBA00022786"/>
    </source>
</evidence>
<evidence type="ECO:0000256" key="2">
    <source>
        <dbReference type="SAM" id="Phobius"/>
    </source>
</evidence>
<dbReference type="PROSITE" id="PS50127">
    <property type="entry name" value="UBC_2"/>
    <property type="match status" value="1"/>
</dbReference>
<accession>A0A3Q2WDR1</accession>
<keyword evidence="2" id="KW-0812">Transmembrane</keyword>
<dbReference type="CDD" id="cd23807">
    <property type="entry name" value="UEV_UBE2V"/>
    <property type="match status" value="1"/>
</dbReference>
<name>A0A3Q2WDR1_HAPBU</name>
<keyword evidence="1" id="KW-0833">Ubl conjugation pathway</keyword>
<evidence type="ECO:0000313" key="5">
    <source>
        <dbReference type="Proteomes" id="UP000264840"/>
    </source>
</evidence>
<dbReference type="Ensembl" id="ENSHBUT00000011838.1">
    <property type="protein sequence ID" value="ENSHBUP00000023155.1"/>
    <property type="gene ID" value="ENSHBUG00000003793.1"/>
</dbReference>
<dbReference type="SMART" id="SM00212">
    <property type="entry name" value="UBCc"/>
    <property type="match status" value="1"/>
</dbReference>
<dbReference type="InterPro" id="IPR016135">
    <property type="entry name" value="UBQ-conjugating_enzyme/RWD"/>
</dbReference>
<feature type="transmembrane region" description="Helical" evidence="2">
    <location>
        <begin position="12"/>
        <end position="33"/>
    </location>
</feature>
<keyword evidence="5" id="KW-1185">Reference proteome</keyword>
<dbReference type="Proteomes" id="UP000264840">
    <property type="component" value="Unplaced"/>
</dbReference>
<dbReference type="FunFam" id="3.10.110.10:FF:000026">
    <property type="entry name" value="Ubiquitin-conjugating enzyme E2 variant"/>
    <property type="match status" value="1"/>
</dbReference>
<dbReference type="InterPro" id="IPR000608">
    <property type="entry name" value="UBC"/>
</dbReference>
<dbReference type="Gene3D" id="3.10.110.10">
    <property type="entry name" value="Ubiquitin Conjugating Enzyme"/>
    <property type="match status" value="1"/>
</dbReference>
<reference evidence="4" key="2">
    <citation type="submission" date="2025-09" db="UniProtKB">
        <authorList>
            <consortium name="Ensembl"/>
        </authorList>
    </citation>
    <scope>IDENTIFICATION</scope>
</reference>
<keyword evidence="2" id="KW-1133">Transmembrane helix</keyword>
<feature type="domain" description="UBC core" evidence="3">
    <location>
        <begin position="65"/>
        <end position="200"/>
    </location>
</feature>
<dbReference type="OMA" id="FENRMYQ"/>
<dbReference type="SUPFAM" id="SSF54495">
    <property type="entry name" value="UBC-like"/>
    <property type="match status" value="1"/>
</dbReference>
<dbReference type="PANTHER" id="PTHR24068">
    <property type="entry name" value="UBIQUITIN-CONJUGATING ENZYME E2"/>
    <property type="match status" value="1"/>
</dbReference>
<organism evidence="4 5">
    <name type="scientific">Haplochromis burtoni</name>
    <name type="common">Burton's mouthbrooder</name>
    <name type="synonym">Chromis burtoni</name>
    <dbReference type="NCBI Taxonomy" id="8153"/>
    <lineage>
        <taxon>Eukaryota</taxon>
        <taxon>Metazoa</taxon>
        <taxon>Chordata</taxon>
        <taxon>Craniata</taxon>
        <taxon>Vertebrata</taxon>
        <taxon>Euteleostomi</taxon>
        <taxon>Actinopterygii</taxon>
        <taxon>Neopterygii</taxon>
        <taxon>Teleostei</taxon>
        <taxon>Neoteleostei</taxon>
        <taxon>Acanthomorphata</taxon>
        <taxon>Ovalentaria</taxon>
        <taxon>Cichlomorphae</taxon>
        <taxon>Cichliformes</taxon>
        <taxon>Cichlidae</taxon>
        <taxon>African cichlids</taxon>
        <taxon>Pseudocrenilabrinae</taxon>
        <taxon>Haplochromini</taxon>
        <taxon>Haplochromis</taxon>
    </lineage>
</organism>